<evidence type="ECO:0000256" key="4">
    <source>
        <dbReference type="ARBA" id="ARBA00022692"/>
    </source>
</evidence>
<feature type="transmembrane region" description="Helical" evidence="7">
    <location>
        <begin position="162"/>
        <end position="181"/>
    </location>
</feature>
<comment type="caution">
    <text evidence="8">The sequence shown here is derived from an EMBL/GenBank/DDBJ whole genome shotgun (WGS) entry which is preliminary data.</text>
</comment>
<comment type="subcellular location">
    <subcellularLocation>
        <location evidence="1">Cell membrane</location>
        <topology evidence="1">Multi-pass membrane protein</topology>
    </subcellularLocation>
</comment>
<name>E6QHW4_9ZZZZ</name>
<keyword evidence="3" id="KW-1003">Cell membrane</keyword>
<dbReference type="GO" id="GO:0034257">
    <property type="term" value="F:nicotinamide riboside transmembrane transporter activity"/>
    <property type="evidence" value="ECO:0007669"/>
    <property type="project" value="InterPro"/>
</dbReference>
<evidence type="ECO:0000313" key="8">
    <source>
        <dbReference type="EMBL" id="CBI06828.1"/>
    </source>
</evidence>
<evidence type="ECO:0000256" key="2">
    <source>
        <dbReference type="ARBA" id="ARBA00022448"/>
    </source>
</evidence>
<dbReference type="PANTHER" id="PTHR36122:SF2">
    <property type="entry name" value="NICOTINAMIDE RIBOSIDE TRANSPORTER PNUC"/>
    <property type="match status" value="1"/>
</dbReference>
<proteinExistence type="predicted"/>
<keyword evidence="6 7" id="KW-0472">Membrane</keyword>
<feature type="transmembrane region" description="Helical" evidence="7">
    <location>
        <begin position="92"/>
        <end position="111"/>
    </location>
</feature>
<organism evidence="8">
    <name type="scientific">mine drainage metagenome</name>
    <dbReference type="NCBI Taxonomy" id="410659"/>
    <lineage>
        <taxon>unclassified sequences</taxon>
        <taxon>metagenomes</taxon>
        <taxon>ecological metagenomes</taxon>
    </lineage>
</organism>
<reference evidence="8" key="1">
    <citation type="submission" date="2009-10" db="EMBL/GenBank/DDBJ databases">
        <title>Diversity of trophic interactions inside an arsenic-rich microbial ecosystem.</title>
        <authorList>
            <person name="Bertin P.N."/>
            <person name="Heinrich-Salmeron A."/>
            <person name="Pelletier E."/>
            <person name="Goulhen-Chollet F."/>
            <person name="Arsene-Ploetze F."/>
            <person name="Gallien S."/>
            <person name="Calteau A."/>
            <person name="Vallenet D."/>
            <person name="Casiot C."/>
            <person name="Chane-Woon-Ming B."/>
            <person name="Giloteaux L."/>
            <person name="Barakat M."/>
            <person name="Bonnefoy V."/>
            <person name="Bruneel O."/>
            <person name="Chandler M."/>
            <person name="Cleiss J."/>
            <person name="Duran R."/>
            <person name="Elbaz-Poulichet F."/>
            <person name="Fonknechten N."/>
            <person name="Lauga B."/>
            <person name="Mornico D."/>
            <person name="Ortet P."/>
            <person name="Schaeffer C."/>
            <person name="Siguier P."/>
            <person name="Alexander Thil Smith A."/>
            <person name="Van Dorsselaer A."/>
            <person name="Weissenbach J."/>
            <person name="Medigue C."/>
            <person name="Le Paslier D."/>
        </authorList>
    </citation>
    <scope>NUCLEOTIDE SEQUENCE</scope>
</reference>
<evidence type="ECO:0000256" key="6">
    <source>
        <dbReference type="ARBA" id="ARBA00023136"/>
    </source>
</evidence>
<evidence type="ECO:0000256" key="3">
    <source>
        <dbReference type="ARBA" id="ARBA00022475"/>
    </source>
</evidence>
<keyword evidence="4 7" id="KW-0812">Transmembrane</keyword>
<dbReference type="NCBIfam" id="TIGR01528">
    <property type="entry name" value="NMN_trans_PnuC"/>
    <property type="match status" value="1"/>
</dbReference>
<gene>
    <name evidence="8" type="ORF">CARN6_0103</name>
</gene>
<feature type="transmembrane region" description="Helical" evidence="7">
    <location>
        <begin position="55"/>
        <end position="72"/>
    </location>
</feature>
<keyword evidence="5 7" id="KW-1133">Transmembrane helix</keyword>
<protein>
    <submittedName>
        <fullName evidence="8">PnuC protein</fullName>
    </submittedName>
</protein>
<sequence length="196" mass="22512">MSWLGLSPLELVSALLSLWSVWLSMRRSLLAWPVTIVASLLYAEFFRELHLYSDMLLQIVFALCGIYGWIHWQRGIRQEGSVVVLRMRPRDAWLSILAGVVMTIALGAFMMRFTDATLPWLDAALTAFSLVGTFWEAQQYIANWTLWIAVDLVYIVEYFWKHAYVTAILSAIFVVMAVFGLRDWRRVLAAQDESLG</sequence>
<dbReference type="InterPro" id="IPR006419">
    <property type="entry name" value="NMN_transpt_PnuC"/>
</dbReference>
<dbReference type="AlphaFoldDB" id="E6QHW4"/>
<dbReference type="Pfam" id="PF04973">
    <property type="entry name" value="NMN_transporter"/>
    <property type="match status" value="1"/>
</dbReference>
<evidence type="ECO:0000256" key="1">
    <source>
        <dbReference type="ARBA" id="ARBA00004651"/>
    </source>
</evidence>
<evidence type="ECO:0000256" key="7">
    <source>
        <dbReference type="SAM" id="Phobius"/>
    </source>
</evidence>
<keyword evidence="2" id="KW-0813">Transport</keyword>
<dbReference type="GO" id="GO:0005886">
    <property type="term" value="C:plasma membrane"/>
    <property type="evidence" value="ECO:0007669"/>
    <property type="project" value="UniProtKB-SubCell"/>
</dbReference>
<dbReference type="EMBL" id="CABQ01000025">
    <property type="protein sequence ID" value="CBI06828.1"/>
    <property type="molecule type" value="Genomic_DNA"/>
</dbReference>
<accession>E6QHW4</accession>
<dbReference type="PANTHER" id="PTHR36122">
    <property type="entry name" value="NICOTINAMIDE RIBOSIDE TRANSPORTER PNUC"/>
    <property type="match status" value="1"/>
</dbReference>
<evidence type="ECO:0000256" key="5">
    <source>
        <dbReference type="ARBA" id="ARBA00022989"/>
    </source>
</evidence>